<dbReference type="EMBL" id="CAAALY010097660">
    <property type="protein sequence ID" value="VEL28771.1"/>
    <property type="molecule type" value="Genomic_DNA"/>
</dbReference>
<gene>
    <name evidence="1" type="ORF">PXEA_LOCUS22211</name>
</gene>
<comment type="caution">
    <text evidence="1">The sequence shown here is derived from an EMBL/GenBank/DDBJ whole genome shotgun (WGS) entry which is preliminary data.</text>
</comment>
<proteinExistence type="predicted"/>
<sequence length="151" mass="16095">MLLRLAILTDATADDAGESFGNVPRPRSCSGNDDAYNGLRNRGIPRILPTNVTKPAGVPPSGGLDPPNLAFGSQIQFSHAHSIRGLQHVSGIPTSHGSHISQLFMSNSPRLTSPRLTPVCMLSDRLIICTLGWAADSREEHTYASLVTGLI</sequence>
<evidence type="ECO:0000313" key="2">
    <source>
        <dbReference type="Proteomes" id="UP000784294"/>
    </source>
</evidence>
<protein>
    <submittedName>
        <fullName evidence="1">Uncharacterized protein</fullName>
    </submittedName>
</protein>
<name>A0A3S5CQT5_9PLAT</name>
<dbReference type="Proteomes" id="UP000784294">
    <property type="component" value="Unassembled WGS sequence"/>
</dbReference>
<keyword evidence="2" id="KW-1185">Reference proteome</keyword>
<evidence type="ECO:0000313" key="1">
    <source>
        <dbReference type="EMBL" id="VEL28771.1"/>
    </source>
</evidence>
<dbReference type="AlphaFoldDB" id="A0A3S5CQT5"/>
<accession>A0A3S5CQT5</accession>
<reference evidence="1" key="1">
    <citation type="submission" date="2018-11" db="EMBL/GenBank/DDBJ databases">
        <authorList>
            <consortium name="Pathogen Informatics"/>
        </authorList>
    </citation>
    <scope>NUCLEOTIDE SEQUENCE</scope>
</reference>
<organism evidence="1 2">
    <name type="scientific">Protopolystoma xenopodis</name>
    <dbReference type="NCBI Taxonomy" id="117903"/>
    <lineage>
        <taxon>Eukaryota</taxon>
        <taxon>Metazoa</taxon>
        <taxon>Spiralia</taxon>
        <taxon>Lophotrochozoa</taxon>
        <taxon>Platyhelminthes</taxon>
        <taxon>Monogenea</taxon>
        <taxon>Polyopisthocotylea</taxon>
        <taxon>Polystomatidea</taxon>
        <taxon>Polystomatidae</taxon>
        <taxon>Protopolystoma</taxon>
    </lineage>
</organism>